<keyword evidence="3" id="KW-1185">Reference proteome</keyword>
<evidence type="ECO:0000313" key="2">
    <source>
        <dbReference type="EMBL" id="KAK9759646.1"/>
    </source>
</evidence>
<reference evidence="2 3" key="1">
    <citation type="submission" date="2023-04" db="EMBL/GenBank/DDBJ databases">
        <title>Genome of Basidiobolus ranarum AG-B5.</title>
        <authorList>
            <person name="Stajich J.E."/>
            <person name="Carter-House D."/>
            <person name="Gryganskyi A."/>
        </authorList>
    </citation>
    <scope>NUCLEOTIDE SEQUENCE [LARGE SCALE GENOMIC DNA]</scope>
    <source>
        <strain evidence="2 3">AG-B5</strain>
    </source>
</reference>
<evidence type="ECO:0000259" key="1">
    <source>
        <dbReference type="Pfam" id="PF12949"/>
    </source>
</evidence>
<gene>
    <name evidence="2" type="primary">SRC1_4</name>
    <name evidence="2" type="ORF">K7432_017141</name>
</gene>
<dbReference type="EMBL" id="JASJQH010003388">
    <property type="protein sequence ID" value="KAK9759646.1"/>
    <property type="molecule type" value="Genomic_DNA"/>
</dbReference>
<proteinExistence type="predicted"/>
<name>A0ABR2WDT8_9FUNG</name>
<protein>
    <submittedName>
        <fullName evidence="2">Inner nuclear membrane protein enriched at telomere/subtelomere region</fullName>
    </submittedName>
</protein>
<evidence type="ECO:0000313" key="3">
    <source>
        <dbReference type="Proteomes" id="UP001479436"/>
    </source>
</evidence>
<comment type="caution">
    <text evidence="2">The sequence shown here is derived from an EMBL/GenBank/DDBJ whole genome shotgun (WGS) entry which is preliminary data.</text>
</comment>
<sequence>MKWSDLRKVLIEHGVEFNLALKKPELVNLVKERVLPNLVEYKANFANVKPSSEGIIFVGF</sequence>
<feature type="domain" description="HeH/LEM" evidence="1">
    <location>
        <begin position="2"/>
        <end position="32"/>
    </location>
</feature>
<dbReference type="Proteomes" id="UP001479436">
    <property type="component" value="Unassembled WGS sequence"/>
</dbReference>
<dbReference type="Pfam" id="PF12949">
    <property type="entry name" value="HeH"/>
    <property type="match status" value="1"/>
</dbReference>
<dbReference type="InterPro" id="IPR025856">
    <property type="entry name" value="HeH/LEM_domain"/>
</dbReference>
<accession>A0ABR2WDT8</accession>
<organism evidence="2 3">
    <name type="scientific">Basidiobolus ranarum</name>
    <dbReference type="NCBI Taxonomy" id="34480"/>
    <lineage>
        <taxon>Eukaryota</taxon>
        <taxon>Fungi</taxon>
        <taxon>Fungi incertae sedis</taxon>
        <taxon>Zoopagomycota</taxon>
        <taxon>Entomophthoromycotina</taxon>
        <taxon>Basidiobolomycetes</taxon>
        <taxon>Basidiobolales</taxon>
        <taxon>Basidiobolaceae</taxon>
        <taxon>Basidiobolus</taxon>
    </lineage>
</organism>